<dbReference type="AlphaFoldDB" id="A0A7X6I9L9"/>
<evidence type="ECO:0000256" key="6">
    <source>
        <dbReference type="ARBA" id="ARBA00022741"/>
    </source>
</evidence>
<feature type="cross-link" description="Glycyl lysine isopeptide (Lys-Gly) (interchain with G-Cter in TtuB)" evidence="13">
    <location>
        <position position="137"/>
    </location>
</feature>
<dbReference type="InterPro" id="IPR054306">
    <property type="entry name" value="TtuA-like_LIM_N"/>
</dbReference>
<dbReference type="GO" id="GO:0005524">
    <property type="term" value="F:ATP binding"/>
    <property type="evidence" value="ECO:0007669"/>
    <property type="project" value="UniProtKB-KW"/>
</dbReference>
<keyword evidence="8" id="KW-0067">ATP-binding</keyword>
<feature type="domain" description="tRNA(Ile)-lysidine/2-thiocytidine synthase N-terminal" evidence="14">
    <location>
        <begin position="49"/>
        <end position="222"/>
    </location>
</feature>
<dbReference type="Pfam" id="PF01171">
    <property type="entry name" value="ATP_bind_3"/>
    <property type="match status" value="1"/>
</dbReference>
<feature type="binding site" evidence="12">
    <location>
        <position position="6"/>
    </location>
    <ligand>
        <name>Zn(2+)</name>
        <dbReference type="ChEBI" id="CHEBI:29105"/>
        <label>1</label>
    </ligand>
</feature>
<comment type="cofactor">
    <cofactor evidence="2">
        <name>[4Fe-4S] cluster</name>
        <dbReference type="ChEBI" id="CHEBI:49883"/>
    </cofactor>
</comment>
<dbReference type="GO" id="GO:0000049">
    <property type="term" value="F:tRNA binding"/>
    <property type="evidence" value="ECO:0007669"/>
    <property type="project" value="TreeGrafter"/>
</dbReference>
<feature type="binding site" evidence="12">
    <location>
        <position position="287"/>
    </location>
    <ligand>
        <name>Zn(2+)</name>
        <dbReference type="ChEBI" id="CHEBI:29105"/>
        <label>2</label>
    </ligand>
</feature>
<keyword evidence="9" id="KW-0460">Magnesium</keyword>
<proteinExistence type="predicted"/>
<evidence type="ECO:0000256" key="5">
    <source>
        <dbReference type="ARBA" id="ARBA00022723"/>
    </source>
</evidence>
<evidence type="ECO:0000313" key="17">
    <source>
        <dbReference type="Proteomes" id="UP000534783"/>
    </source>
</evidence>
<dbReference type="Pfam" id="PF22082">
    <property type="entry name" value="TtuA_LIM_N"/>
    <property type="match status" value="1"/>
</dbReference>
<dbReference type="SUPFAM" id="SSF52402">
    <property type="entry name" value="Adenine nucleotide alpha hydrolases-like"/>
    <property type="match status" value="1"/>
</dbReference>
<feature type="domain" description="2-thiouridine synthetase TtuA-like N-terminal LIM" evidence="15">
    <location>
        <begin position="2"/>
        <end position="27"/>
    </location>
</feature>
<keyword evidence="7 12" id="KW-0862">Zinc</keyword>
<dbReference type="InterPro" id="IPR035107">
    <property type="entry name" value="tRNA_thiolation_TtcA_Ctu1"/>
</dbReference>
<comment type="caution">
    <text evidence="16">The sequence shown here is derived from an EMBL/GenBank/DDBJ whole genome shotgun (WGS) entry which is preliminary data.</text>
</comment>
<feature type="binding site" evidence="12">
    <location>
        <position position="290"/>
    </location>
    <ligand>
        <name>Zn(2+)</name>
        <dbReference type="ChEBI" id="CHEBI:29105"/>
        <label>2</label>
    </ligand>
</feature>
<feature type="cross-link" description="Glycyl lysine isopeptide (Lys-Gly) (interchain with G-Cter in TtuB)" evidence="13">
    <location>
        <position position="227"/>
    </location>
</feature>
<feature type="binding site" evidence="12">
    <location>
        <position position="25"/>
    </location>
    <ligand>
        <name>Zn(2+)</name>
        <dbReference type="ChEBI" id="CHEBI:29105"/>
        <label>1</label>
    </ligand>
</feature>
<feature type="binding site" evidence="12">
    <location>
        <position position="3"/>
    </location>
    <ligand>
        <name>Zn(2+)</name>
        <dbReference type="ChEBI" id="CHEBI:29105"/>
        <label>1</label>
    </ligand>
</feature>
<dbReference type="Proteomes" id="UP000534783">
    <property type="component" value="Unassembled WGS sequence"/>
</dbReference>
<keyword evidence="16" id="KW-0378">Hydrolase</keyword>
<dbReference type="RefSeq" id="WP_168057756.1">
    <property type="nucleotide sequence ID" value="NZ_VTOW01000001.1"/>
</dbReference>
<keyword evidence="3" id="KW-0004">4Fe-4S</keyword>
<keyword evidence="17" id="KW-1185">Reference proteome</keyword>
<evidence type="ECO:0000313" key="16">
    <source>
        <dbReference type="EMBL" id="NKE69459.1"/>
    </source>
</evidence>
<dbReference type="InterPro" id="IPR011063">
    <property type="entry name" value="TilS/TtcA_N"/>
</dbReference>
<dbReference type="Gene3D" id="3.40.50.620">
    <property type="entry name" value="HUPs"/>
    <property type="match status" value="1"/>
</dbReference>
<evidence type="ECO:0000256" key="2">
    <source>
        <dbReference type="ARBA" id="ARBA00001966"/>
    </source>
</evidence>
<dbReference type="PANTHER" id="PTHR11807:SF27">
    <property type="entry name" value="TRNA-5-METHYLURIDINE(54) 2-SULFURTRANSFERASE"/>
    <property type="match status" value="1"/>
</dbReference>
<keyword evidence="10" id="KW-0408">Iron</keyword>
<keyword evidence="11" id="KW-0411">Iron-sulfur</keyword>
<dbReference type="GO" id="GO:0016740">
    <property type="term" value="F:transferase activity"/>
    <property type="evidence" value="ECO:0007669"/>
    <property type="project" value="UniProtKB-KW"/>
</dbReference>
<sequence>MKCRQCQKSAVIKMERHNTSLCGGCFNLYVHDQVDRAITEQKMFDHGEQILVAISGGKDSLALWDVLIKLGYRTAGLHLDLGIEAYSEVSRKKVETFAASRGLDLIVHPYKEAYGLGVIEIAEETARPACSACGTMKRYHFNRIAMERGFPVVATGHNLDDEASRLLGNVLQWQEEYLEKQSPVLSDEGGTWARKVKPLFRLAEREIAAYSILNRIDYIVDECPMSKGAKMLLYKDILNRLEEASPGTKHKFYLGFLKRPRAATATAKPVDLHPCQSCGQPTPGAVCGFCRLMQRVTP</sequence>
<keyword evidence="5 12" id="KW-0479">Metal-binding</keyword>
<dbReference type="GO" id="GO:0051539">
    <property type="term" value="F:4 iron, 4 sulfur cluster binding"/>
    <property type="evidence" value="ECO:0007669"/>
    <property type="project" value="UniProtKB-KW"/>
</dbReference>
<dbReference type="EMBL" id="VTOW01000001">
    <property type="protein sequence ID" value="NKE69459.1"/>
    <property type="molecule type" value="Genomic_DNA"/>
</dbReference>
<keyword evidence="4" id="KW-0808">Transferase</keyword>
<evidence type="ECO:0000256" key="12">
    <source>
        <dbReference type="PIRSR" id="PIRSR004976-50"/>
    </source>
</evidence>
<evidence type="ECO:0000256" key="4">
    <source>
        <dbReference type="ARBA" id="ARBA00022679"/>
    </source>
</evidence>
<feature type="binding site" evidence="12">
    <location>
        <position position="278"/>
    </location>
    <ligand>
        <name>Zn(2+)</name>
        <dbReference type="ChEBI" id="CHEBI:29105"/>
        <label>2</label>
    </ligand>
</feature>
<evidence type="ECO:0000256" key="9">
    <source>
        <dbReference type="ARBA" id="ARBA00022842"/>
    </source>
</evidence>
<gene>
    <name evidence="16" type="ORF">MNODULE_01670</name>
</gene>
<evidence type="ECO:0000256" key="11">
    <source>
        <dbReference type="ARBA" id="ARBA00023014"/>
    </source>
</evidence>
<reference evidence="16 17" key="1">
    <citation type="journal article" date="2020" name="Nature">
        <title>Bacterial chemolithoautotrophy via manganese oxidation.</title>
        <authorList>
            <person name="Yu H."/>
            <person name="Leadbetter J.R."/>
        </authorList>
    </citation>
    <scope>NUCLEOTIDE SEQUENCE [LARGE SCALE GENOMIC DNA]</scope>
    <source>
        <strain evidence="16 17">Mn-1</strain>
    </source>
</reference>
<evidence type="ECO:0000256" key="13">
    <source>
        <dbReference type="PIRSR" id="PIRSR004976-52"/>
    </source>
</evidence>
<dbReference type="GO" id="GO:0046872">
    <property type="term" value="F:metal ion binding"/>
    <property type="evidence" value="ECO:0007669"/>
    <property type="project" value="UniProtKB-KW"/>
</dbReference>
<evidence type="ECO:0000256" key="7">
    <source>
        <dbReference type="ARBA" id="ARBA00022833"/>
    </source>
</evidence>
<feature type="cross-link" description="Glycyl lysine isopeptide (Lys-Gly) (interchain with G-Cter in TtuB)" evidence="13">
    <location>
        <position position="230"/>
    </location>
</feature>
<protein>
    <submittedName>
        <fullName evidence="16">Adenine nucleotide alpha hydrolase family protein</fullName>
    </submittedName>
</protein>
<keyword evidence="13" id="KW-0832">Ubl conjugation</keyword>
<dbReference type="GO" id="GO:0016787">
    <property type="term" value="F:hydrolase activity"/>
    <property type="evidence" value="ECO:0007669"/>
    <property type="project" value="UniProtKB-KW"/>
</dbReference>
<dbReference type="FunFam" id="3.40.50.620:FF:000174">
    <property type="entry name" value="ATPase, PP-loop superfamily"/>
    <property type="match status" value="1"/>
</dbReference>
<evidence type="ECO:0000259" key="15">
    <source>
        <dbReference type="Pfam" id="PF22082"/>
    </source>
</evidence>
<accession>A0A7X6I9L9</accession>
<feature type="binding site" evidence="12">
    <location>
        <position position="22"/>
    </location>
    <ligand>
        <name>Zn(2+)</name>
        <dbReference type="ChEBI" id="CHEBI:29105"/>
        <label>1</label>
    </ligand>
</feature>
<name>A0A7X6I9L9_9BACT</name>
<organism evidence="16 17">
    <name type="scientific">Candidatus Manganitrophus noduliformans</name>
    <dbReference type="NCBI Taxonomy" id="2606439"/>
    <lineage>
        <taxon>Bacteria</taxon>
        <taxon>Pseudomonadati</taxon>
        <taxon>Nitrospirota</taxon>
        <taxon>Nitrospiria</taxon>
        <taxon>Candidatus Troglogloeales</taxon>
        <taxon>Candidatus Manganitrophaceae</taxon>
        <taxon>Candidatus Manganitrophus</taxon>
    </lineage>
</organism>
<dbReference type="GO" id="GO:0002144">
    <property type="term" value="C:cytosolic tRNA wobble base thiouridylase complex"/>
    <property type="evidence" value="ECO:0007669"/>
    <property type="project" value="TreeGrafter"/>
</dbReference>
<evidence type="ECO:0000256" key="1">
    <source>
        <dbReference type="ARBA" id="ARBA00001946"/>
    </source>
</evidence>
<feature type="binding site" evidence="12">
    <location>
        <position position="275"/>
    </location>
    <ligand>
        <name>Zn(2+)</name>
        <dbReference type="ChEBI" id="CHEBI:29105"/>
        <label>2</label>
    </ligand>
</feature>
<evidence type="ECO:0000256" key="3">
    <source>
        <dbReference type="ARBA" id="ARBA00022485"/>
    </source>
</evidence>
<keyword evidence="6" id="KW-0547">Nucleotide-binding</keyword>
<keyword evidence="13" id="KW-1017">Isopeptide bond</keyword>
<evidence type="ECO:0000256" key="8">
    <source>
        <dbReference type="ARBA" id="ARBA00022840"/>
    </source>
</evidence>
<dbReference type="PIRSF" id="PIRSF004976">
    <property type="entry name" value="ATPase_YdaO"/>
    <property type="match status" value="1"/>
</dbReference>
<dbReference type="GO" id="GO:0002143">
    <property type="term" value="P:tRNA wobble position uridine thiolation"/>
    <property type="evidence" value="ECO:0007669"/>
    <property type="project" value="TreeGrafter"/>
</dbReference>
<dbReference type="PANTHER" id="PTHR11807">
    <property type="entry name" value="ATPASES OF THE PP SUPERFAMILY-RELATED"/>
    <property type="match status" value="1"/>
</dbReference>
<evidence type="ECO:0000256" key="10">
    <source>
        <dbReference type="ARBA" id="ARBA00023004"/>
    </source>
</evidence>
<evidence type="ECO:0000259" key="14">
    <source>
        <dbReference type="Pfam" id="PF01171"/>
    </source>
</evidence>
<comment type="cofactor">
    <cofactor evidence="1">
        <name>Mg(2+)</name>
        <dbReference type="ChEBI" id="CHEBI:18420"/>
    </cofactor>
</comment>
<dbReference type="InterPro" id="IPR014729">
    <property type="entry name" value="Rossmann-like_a/b/a_fold"/>
</dbReference>